<name>C8W6K3_DESAS</name>
<evidence type="ECO:0008006" key="3">
    <source>
        <dbReference type="Google" id="ProtNLM"/>
    </source>
</evidence>
<protein>
    <recommendedName>
        <fullName evidence="3">Transcriptional regulator, AbrB family</fullName>
    </recommendedName>
</protein>
<dbReference type="Proteomes" id="UP000002217">
    <property type="component" value="Chromosome"/>
</dbReference>
<evidence type="ECO:0000313" key="1">
    <source>
        <dbReference type="EMBL" id="ACV64112.1"/>
    </source>
</evidence>
<dbReference type="HOGENOM" id="CLU_158484_7_1_9"/>
<reference evidence="1 2" key="1">
    <citation type="journal article" date="2009" name="Stand. Genomic Sci.">
        <title>Complete genome sequence of Desulfotomaculum acetoxidans type strain (5575).</title>
        <authorList>
            <person name="Spring S."/>
            <person name="Lapidus A."/>
            <person name="Schroder M."/>
            <person name="Gleim D."/>
            <person name="Sims D."/>
            <person name="Meincke L."/>
            <person name="Glavina Del Rio T."/>
            <person name="Tice H."/>
            <person name="Copeland A."/>
            <person name="Cheng J.F."/>
            <person name="Lucas S."/>
            <person name="Chen F."/>
            <person name="Nolan M."/>
            <person name="Bruce D."/>
            <person name="Goodwin L."/>
            <person name="Pitluck S."/>
            <person name="Ivanova N."/>
            <person name="Mavromatis K."/>
            <person name="Mikhailova N."/>
            <person name="Pati A."/>
            <person name="Chen A."/>
            <person name="Palaniappan K."/>
            <person name="Land M."/>
            <person name="Hauser L."/>
            <person name="Chang Y.J."/>
            <person name="Jeffries C.D."/>
            <person name="Chain P."/>
            <person name="Saunders E."/>
            <person name="Brettin T."/>
            <person name="Detter J.C."/>
            <person name="Goker M."/>
            <person name="Bristow J."/>
            <person name="Eisen J.A."/>
            <person name="Markowitz V."/>
            <person name="Hugenholtz P."/>
            <person name="Kyrpides N.C."/>
            <person name="Klenk H.P."/>
            <person name="Han C."/>
        </authorList>
    </citation>
    <scope>NUCLEOTIDE SEQUENCE [LARGE SCALE GENOMIC DNA]</scope>
    <source>
        <strain evidence="2">ATCC 49208 / DSM 771 / VKM B-1644</strain>
    </source>
</reference>
<dbReference type="RefSeq" id="WP_015758802.1">
    <property type="nucleotide sequence ID" value="NC_013216.1"/>
</dbReference>
<sequence length="99" mass="11640">MPELIQQVQKRMLISLAQIAKVLNIQEGDYVLLEERDGGIFIRPVSWHDKNQEYFWSSRWQEKMKRSADALQNGQIKTFNNMDDLLRELGEDDADNNTN</sequence>
<dbReference type="OrthoDB" id="199763at2"/>
<proteinExistence type="predicted"/>
<dbReference type="eggNOG" id="COG2002">
    <property type="taxonomic scope" value="Bacteria"/>
</dbReference>
<gene>
    <name evidence="1" type="ordered locus">Dtox_3382</name>
</gene>
<dbReference type="EMBL" id="CP001720">
    <property type="protein sequence ID" value="ACV64112.1"/>
    <property type="molecule type" value="Genomic_DNA"/>
</dbReference>
<dbReference type="AlphaFoldDB" id="C8W6K3"/>
<accession>C8W6K3</accession>
<dbReference type="SUPFAM" id="SSF89447">
    <property type="entry name" value="AbrB/MazE/MraZ-like"/>
    <property type="match status" value="1"/>
</dbReference>
<dbReference type="KEGG" id="dae:Dtox_3382"/>
<dbReference type="InterPro" id="IPR037914">
    <property type="entry name" value="SpoVT-AbrB_sf"/>
</dbReference>
<evidence type="ECO:0000313" key="2">
    <source>
        <dbReference type="Proteomes" id="UP000002217"/>
    </source>
</evidence>
<keyword evidence="2" id="KW-1185">Reference proteome</keyword>
<organism evidence="1 2">
    <name type="scientific">Desulfofarcimen acetoxidans (strain ATCC 49208 / DSM 771 / KCTC 5769 / VKM B-1644 / 5575)</name>
    <name type="common">Desulfotomaculum acetoxidans</name>
    <dbReference type="NCBI Taxonomy" id="485916"/>
    <lineage>
        <taxon>Bacteria</taxon>
        <taxon>Bacillati</taxon>
        <taxon>Bacillota</taxon>
        <taxon>Clostridia</taxon>
        <taxon>Eubacteriales</taxon>
        <taxon>Peptococcaceae</taxon>
        <taxon>Desulfofarcimen</taxon>
    </lineage>
</organism>